<dbReference type="Gene3D" id="3.40.50.720">
    <property type="entry name" value="NAD(P)-binding Rossmann-like Domain"/>
    <property type="match status" value="1"/>
</dbReference>
<evidence type="ECO:0000313" key="6">
    <source>
        <dbReference type="EMBL" id="KUI55322.1"/>
    </source>
</evidence>
<sequence length="511" mass="56461">MAVARPLPPRTTTTTTTATATSTVTDWQATDEYGRKIRDSVKGRPSDSSHATIPDNPFGVKTVYFETLRNSNQTVLQFWTWHAEFYGLRSNETTGAADENGDWCGHIVLNEDWMNEERDGQKSHFIALSDARSFAKDECRTWTKLGSAARTQQEIGSLNPAWDPGLFSTIFAMAGTYVKDQPKGFTNRTERVAIVGAGGKIGSVITEHLLKTGKHTVTAITRPSSTSKLPEGVKIARADYSGPDNAALQEALQGQQALIITMAVTAPRDTVSKLIRAAAKAGVPYVLPNWFGHDPANKALCDDSFLGPMRDDIQGTIESLDGATSSILLACNFWYEFSLGGGTDRFGFDFQKRSFVVFDEGDLVINTSTWPQCGRAVASLLSLKEFPEDETDKSPTLSQFRNGTVYISSFRLSQRDMFESVKRVTGTTEADWNIIHQSSEQRYKDGRAAVEKGNFAQFTKMLYSRMFYSQGNIEYPRSVDNELLGLPVEDLDEATAVGVRMGENGKMTEHH</sequence>
<keyword evidence="7" id="KW-1185">Reference proteome</keyword>
<evidence type="ECO:0000256" key="2">
    <source>
        <dbReference type="ARBA" id="ARBA00022857"/>
    </source>
</evidence>
<dbReference type="PANTHER" id="PTHR47706">
    <property type="entry name" value="NMRA-LIKE FAMILY PROTEIN"/>
    <property type="match status" value="1"/>
</dbReference>
<dbReference type="InterPro" id="IPR016040">
    <property type="entry name" value="NAD(P)-bd_dom"/>
</dbReference>
<evidence type="ECO:0000256" key="1">
    <source>
        <dbReference type="ARBA" id="ARBA00005725"/>
    </source>
</evidence>
<evidence type="ECO:0000256" key="4">
    <source>
        <dbReference type="SAM" id="MobiDB-lite"/>
    </source>
</evidence>
<dbReference type="EMBL" id="KN714679">
    <property type="protein sequence ID" value="KUI55322.1"/>
    <property type="molecule type" value="Genomic_DNA"/>
</dbReference>
<feature type="compositionally biased region" description="Low complexity" evidence="4">
    <location>
        <begin position="11"/>
        <end position="25"/>
    </location>
</feature>
<dbReference type="STRING" id="694573.A0A194UUD9"/>
<reference evidence="7" key="1">
    <citation type="submission" date="2014-12" db="EMBL/GenBank/DDBJ databases">
        <title>Genome Sequence of Valsa Canker Pathogens Uncovers a Specific Adaption of Colonization on Woody Bark.</title>
        <authorList>
            <person name="Yin Z."/>
            <person name="Liu H."/>
            <person name="Gao X."/>
            <person name="Li Z."/>
            <person name="Song N."/>
            <person name="Ke X."/>
            <person name="Dai Q."/>
            <person name="Wu Y."/>
            <person name="Sun Y."/>
            <person name="Xu J.-R."/>
            <person name="Kang Z.K."/>
            <person name="Wang L."/>
            <person name="Huang L."/>
        </authorList>
    </citation>
    <scope>NUCLEOTIDE SEQUENCE [LARGE SCALE GENOMIC DNA]</scope>
    <source>
        <strain evidence="7">SXYL134</strain>
    </source>
</reference>
<evidence type="ECO:0000259" key="5">
    <source>
        <dbReference type="Pfam" id="PF13460"/>
    </source>
</evidence>
<dbReference type="CDD" id="cd05259">
    <property type="entry name" value="PCBER_SDR_a"/>
    <property type="match status" value="1"/>
</dbReference>
<dbReference type="GO" id="GO:0016491">
    <property type="term" value="F:oxidoreductase activity"/>
    <property type="evidence" value="ECO:0007669"/>
    <property type="project" value="UniProtKB-KW"/>
</dbReference>
<dbReference type="InterPro" id="IPR045312">
    <property type="entry name" value="PCBER-like"/>
</dbReference>
<evidence type="ECO:0000313" key="7">
    <source>
        <dbReference type="Proteomes" id="UP000078576"/>
    </source>
</evidence>
<organism evidence="6 7">
    <name type="scientific">Cytospora mali</name>
    <name type="common">Apple Valsa canker fungus</name>
    <name type="synonym">Valsa mali</name>
    <dbReference type="NCBI Taxonomy" id="578113"/>
    <lineage>
        <taxon>Eukaryota</taxon>
        <taxon>Fungi</taxon>
        <taxon>Dikarya</taxon>
        <taxon>Ascomycota</taxon>
        <taxon>Pezizomycotina</taxon>
        <taxon>Sordariomycetes</taxon>
        <taxon>Sordariomycetidae</taxon>
        <taxon>Diaporthales</taxon>
        <taxon>Cytosporaceae</taxon>
        <taxon>Cytospora</taxon>
    </lineage>
</organism>
<dbReference type="InterPro" id="IPR036291">
    <property type="entry name" value="NAD(P)-bd_dom_sf"/>
</dbReference>
<proteinExistence type="inferred from homology"/>
<gene>
    <name evidence="6" type="ORF">VP1G_02659</name>
</gene>
<protein>
    <submittedName>
        <fullName evidence="6">Quinone oxidoreductase 2</fullName>
    </submittedName>
</protein>
<feature type="domain" description="NAD(P)-binding" evidence="5">
    <location>
        <begin position="196"/>
        <end position="284"/>
    </location>
</feature>
<dbReference type="AlphaFoldDB" id="A0A194UUD9"/>
<name>A0A194UUD9_CYTMA</name>
<comment type="similarity">
    <text evidence="1">Belongs to the NmrA-type oxidoreductase family. Isoflavone reductase subfamily.</text>
</comment>
<feature type="region of interest" description="Disordered" evidence="4">
    <location>
        <begin position="1"/>
        <end position="29"/>
    </location>
</feature>
<dbReference type="PANTHER" id="PTHR47706:SF7">
    <property type="entry name" value="CIPA-LIKE, PUTATIVE (AFU_ORTHOLOGUE AFUA_1G01630)-RELATED"/>
    <property type="match status" value="1"/>
</dbReference>
<accession>A0A194UUD9</accession>
<dbReference type="OrthoDB" id="419598at2759"/>
<dbReference type="SUPFAM" id="SSF51735">
    <property type="entry name" value="NAD(P)-binding Rossmann-fold domains"/>
    <property type="match status" value="1"/>
</dbReference>
<dbReference type="Proteomes" id="UP000078576">
    <property type="component" value="Unassembled WGS sequence"/>
</dbReference>
<dbReference type="InterPro" id="IPR051609">
    <property type="entry name" value="NmrA/Isoflavone_reductase-like"/>
</dbReference>
<keyword evidence="3" id="KW-0560">Oxidoreductase</keyword>
<keyword evidence="2" id="KW-0521">NADP</keyword>
<evidence type="ECO:0000256" key="3">
    <source>
        <dbReference type="ARBA" id="ARBA00023002"/>
    </source>
</evidence>
<dbReference type="Pfam" id="PF13460">
    <property type="entry name" value="NAD_binding_10"/>
    <property type="match status" value="1"/>
</dbReference>